<protein>
    <recommendedName>
        <fullName evidence="7">Cytochrome c-type biogenesis protein</fullName>
    </recommendedName>
</protein>
<dbReference type="PANTHER" id="PTHR47870">
    <property type="entry name" value="CYTOCHROME C-TYPE BIOGENESIS PROTEIN CCMH"/>
    <property type="match status" value="1"/>
</dbReference>
<dbReference type="EMBL" id="UASS01000001">
    <property type="protein sequence ID" value="SPX59193.1"/>
    <property type="molecule type" value="Genomic_DNA"/>
</dbReference>
<reference evidence="9 11" key="1">
    <citation type="submission" date="2015-11" db="EMBL/GenBank/DDBJ databases">
        <title>Genomic analysis of 38 Legionella species identifies large and diverse effector repertoires.</title>
        <authorList>
            <person name="Burstein D."/>
            <person name="Amaro F."/>
            <person name="Zusman T."/>
            <person name="Lifshitz Z."/>
            <person name="Cohen O."/>
            <person name="Gilbert J.A."/>
            <person name="Pupko T."/>
            <person name="Shuman H.A."/>
            <person name="Segal G."/>
        </authorList>
    </citation>
    <scope>NUCLEOTIDE SEQUENCE [LARGE SCALE GENOMIC DNA]</scope>
    <source>
        <strain evidence="9 11">WO-44C</strain>
    </source>
</reference>
<evidence type="ECO:0000313" key="10">
    <source>
        <dbReference type="EMBL" id="SPX59193.1"/>
    </source>
</evidence>
<feature type="domain" description="CcmH/CycL/Ccl2/NrfF N-terminal" evidence="8">
    <location>
        <begin position="11"/>
        <end position="131"/>
    </location>
</feature>
<organism evidence="9 11">
    <name type="scientific">Legionella feeleii</name>
    <dbReference type="NCBI Taxonomy" id="453"/>
    <lineage>
        <taxon>Bacteria</taxon>
        <taxon>Pseudomonadati</taxon>
        <taxon>Pseudomonadota</taxon>
        <taxon>Gammaproteobacteria</taxon>
        <taxon>Legionellales</taxon>
        <taxon>Legionellaceae</taxon>
        <taxon>Legionella</taxon>
    </lineage>
</organism>
<dbReference type="InterPro" id="IPR051263">
    <property type="entry name" value="C-type_cytochrome_biogenesis"/>
</dbReference>
<dbReference type="GO" id="GO:0017004">
    <property type="term" value="P:cytochrome complex assembly"/>
    <property type="evidence" value="ECO:0007669"/>
    <property type="project" value="UniProtKB-KW"/>
</dbReference>
<evidence type="ECO:0000256" key="6">
    <source>
        <dbReference type="ARBA" id="ARBA00023004"/>
    </source>
</evidence>
<dbReference type="PANTHER" id="PTHR47870:SF1">
    <property type="entry name" value="CYTOCHROME C-TYPE BIOGENESIS PROTEIN CCMH"/>
    <property type="match status" value="1"/>
</dbReference>
<evidence type="ECO:0000256" key="4">
    <source>
        <dbReference type="ARBA" id="ARBA00022729"/>
    </source>
</evidence>
<dbReference type="InterPro" id="IPR038297">
    <property type="entry name" value="CcmH/CycL/NrfF/Ccl2_sf"/>
</dbReference>
<keyword evidence="3 7" id="KW-0479">Metal-binding</keyword>
<dbReference type="Proteomes" id="UP000251942">
    <property type="component" value="Unassembled WGS sequence"/>
</dbReference>
<dbReference type="Gene3D" id="1.10.8.640">
    <property type="entry name" value="Cytochrome C biogenesis protein"/>
    <property type="match status" value="1"/>
</dbReference>
<dbReference type="OrthoDB" id="9804975at2"/>
<feature type="transmembrane region" description="Helical" evidence="7">
    <location>
        <begin position="102"/>
        <end position="123"/>
    </location>
</feature>
<dbReference type="EMBL" id="LNYB01000014">
    <property type="protein sequence ID" value="KTD03621.1"/>
    <property type="molecule type" value="Genomic_DNA"/>
</dbReference>
<evidence type="ECO:0000256" key="3">
    <source>
        <dbReference type="ARBA" id="ARBA00022723"/>
    </source>
</evidence>
<dbReference type="Proteomes" id="UP000054698">
    <property type="component" value="Unassembled WGS sequence"/>
</dbReference>
<evidence type="ECO:0000313" key="12">
    <source>
        <dbReference type="Proteomes" id="UP000251942"/>
    </source>
</evidence>
<dbReference type="GO" id="GO:0005886">
    <property type="term" value="C:plasma membrane"/>
    <property type="evidence" value="ECO:0007669"/>
    <property type="project" value="TreeGrafter"/>
</dbReference>
<proteinExistence type="inferred from homology"/>
<evidence type="ECO:0000313" key="11">
    <source>
        <dbReference type="Proteomes" id="UP000054698"/>
    </source>
</evidence>
<gene>
    <name evidence="9" type="primary">ccmH</name>
    <name evidence="10" type="synonym">ccmH_1</name>
    <name evidence="9" type="ORF">Lfee_0367</name>
    <name evidence="10" type="ORF">NCTC12022_00011</name>
</gene>
<evidence type="ECO:0000256" key="1">
    <source>
        <dbReference type="ARBA" id="ARBA00010342"/>
    </source>
</evidence>
<keyword evidence="6 7" id="KW-0408">Iron</keyword>
<feature type="signal peptide" evidence="7">
    <location>
        <begin position="1"/>
        <end position="22"/>
    </location>
</feature>
<keyword evidence="7" id="KW-0812">Transmembrane</keyword>
<dbReference type="InterPro" id="IPR005616">
    <property type="entry name" value="CcmH/CycL/Ccl2/NrfF_N"/>
</dbReference>
<dbReference type="Pfam" id="PF03918">
    <property type="entry name" value="CcmH"/>
    <property type="match status" value="1"/>
</dbReference>
<keyword evidence="11" id="KW-1185">Reference proteome</keyword>
<keyword evidence="7" id="KW-1133">Transmembrane helix</keyword>
<name>A0A0W0U749_9GAMM</name>
<keyword evidence="5" id="KW-0201">Cytochrome c-type biogenesis</keyword>
<evidence type="ECO:0000313" key="9">
    <source>
        <dbReference type="EMBL" id="KTD03621.1"/>
    </source>
</evidence>
<comment type="similarity">
    <text evidence="1 7">Belongs to the CcmH/CycL/Ccl2/NrfF family.</text>
</comment>
<dbReference type="GO" id="GO:0046872">
    <property type="term" value="F:metal ion binding"/>
    <property type="evidence" value="ECO:0007669"/>
    <property type="project" value="UniProtKB-KW"/>
</dbReference>
<reference evidence="10 12" key="2">
    <citation type="submission" date="2018-06" db="EMBL/GenBank/DDBJ databases">
        <authorList>
            <consortium name="Pathogen Informatics"/>
            <person name="Doyle S."/>
        </authorList>
    </citation>
    <scope>NUCLEOTIDE SEQUENCE [LARGE SCALE GENOMIC DNA]</scope>
    <source>
        <strain evidence="10 12">NCTC12022</strain>
    </source>
</reference>
<evidence type="ECO:0000256" key="7">
    <source>
        <dbReference type="RuleBase" id="RU364112"/>
    </source>
</evidence>
<dbReference type="PATRIC" id="fig|453.4.peg.397"/>
<comment type="function">
    <text evidence="7">Possible subunit of a heme lyase.</text>
</comment>
<evidence type="ECO:0000259" key="8">
    <source>
        <dbReference type="Pfam" id="PF03918"/>
    </source>
</evidence>
<keyword evidence="2 7" id="KW-0349">Heme</keyword>
<dbReference type="CDD" id="cd16378">
    <property type="entry name" value="CcmH_N"/>
    <property type="match status" value="1"/>
</dbReference>
<feature type="chain" id="PRO_5033773952" description="Cytochrome c-type biogenesis protein" evidence="7">
    <location>
        <begin position="23"/>
        <end position="133"/>
    </location>
</feature>
<dbReference type="FunFam" id="1.10.8.640:FF:000001">
    <property type="entry name" value="Cytochrome c-type biogenesis protein"/>
    <property type="match status" value="1"/>
</dbReference>
<dbReference type="AlphaFoldDB" id="A0A0W0U749"/>
<keyword evidence="7" id="KW-0472">Membrane</keyword>
<evidence type="ECO:0000256" key="5">
    <source>
        <dbReference type="ARBA" id="ARBA00022748"/>
    </source>
</evidence>
<dbReference type="STRING" id="453.Lfee_0367"/>
<keyword evidence="4 7" id="KW-0732">Signal</keyword>
<accession>A0A0W0U749</accession>
<sequence>MMRLTACLSLLLVSLFLSTGHANTLYPLETPKQEAQFLHLLKELRCLVCQNQDLADSHASLAKDLRMQVYELVKEGKSDSEIISYLTARYGDFILFKPPVKLLTVLLWFGPAFFLLLGLLIFWRTCLKRTTNE</sequence>
<evidence type="ECO:0000256" key="2">
    <source>
        <dbReference type="ARBA" id="ARBA00022617"/>
    </source>
</evidence>